<dbReference type="GeneID" id="36584446"/>
<name>A0A2J6SG49_9HELO</name>
<dbReference type="InParanoid" id="A0A2J6SG49"/>
<dbReference type="EMBL" id="KZ613919">
    <property type="protein sequence ID" value="PMD49729.1"/>
    <property type="molecule type" value="Genomic_DNA"/>
</dbReference>
<dbReference type="STRING" id="1095630.A0A2J6SG49"/>
<dbReference type="InterPro" id="IPR038717">
    <property type="entry name" value="Tc1-like_DDE_dom"/>
</dbReference>
<evidence type="ECO:0000313" key="3">
    <source>
        <dbReference type="Proteomes" id="UP000235371"/>
    </source>
</evidence>
<evidence type="ECO:0000313" key="2">
    <source>
        <dbReference type="EMBL" id="PMD49729.1"/>
    </source>
</evidence>
<dbReference type="Pfam" id="PF13358">
    <property type="entry name" value="DDE_3"/>
    <property type="match status" value="1"/>
</dbReference>
<dbReference type="OrthoDB" id="3559217at2759"/>
<proteinExistence type="predicted"/>
<keyword evidence="3" id="KW-1185">Reference proteome</keyword>
<dbReference type="Gene3D" id="3.30.420.10">
    <property type="entry name" value="Ribonuclease H-like superfamily/Ribonuclease H"/>
    <property type="match status" value="1"/>
</dbReference>
<sequence length="107" mass="13153">MQDNASCHRSKETQENLRIRRIPYIKWPRYSPDLNLIEHVWSWMKNWIQKHYYTAYYDASKIPLSQLRRIIWEAWEAVPVDFIMKLYMSWWDRCKAVIDAKGGPTRY</sequence>
<dbReference type="Proteomes" id="UP000235371">
    <property type="component" value="Unassembled WGS sequence"/>
</dbReference>
<feature type="domain" description="Tc1-like transposase DDE" evidence="1">
    <location>
        <begin position="3"/>
        <end position="52"/>
    </location>
</feature>
<protein>
    <submittedName>
        <fullName evidence="2">Transposable element tc3 transposase putative</fullName>
    </submittedName>
</protein>
<dbReference type="RefSeq" id="XP_024726633.1">
    <property type="nucleotide sequence ID" value="XM_024876367.1"/>
</dbReference>
<dbReference type="AlphaFoldDB" id="A0A2J6SG49"/>
<dbReference type="InterPro" id="IPR036397">
    <property type="entry name" value="RNaseH_sf"/>
</dbReference>
<gene>
    <name evidence="2" type="ORF">K444DRAFT_548314</name>
</gene>
<dbReference type="GO" id="GO:0003676">
    <property type="term" value="F:nucleic acid binding"/>
    <property type="evidence" value="ECO:0007669"/>
    <property type="project" value="InterPro"/>
</dbReference>
<reference evidence="2 3" key="1">
    <citation type="submission" date="2016-04" db="EMBL/GenBank/DDBJ databases">
        <title>A degradative enzymes factory behind the ericoid mycorrhizal symbiosis.</title>
        <authorList>
            <consortium name="DOE Joint Genome Institute"/>
            <person name="Martino E."/>
            <person name="Morin E."/>
            <person name="Grelet G."/>
            <person name="Kuo A."/>
            <person name="Kohler A."/>
            <person name="Daghino S."/>
            <person name="Barry K."/>
            <person name="Choi C."/>
            <person name="Cichocki N."/>
            <person name="Clum A."/>
            <person name="Copeland A."/>
            <person name="Hainaut M."/>
            <person name="Haridas S."/>
            <person name="Labutti K."/>
            <person name="Lindquist E."/>
            <person name="Lipzen A."/>
            <person name="Khouja H.-R."/>
            <person name="Murat C."/>
            <person name="Ohm R."/>
            <person name="Olson A."/>
            <person name="Spatafora J."/>
            <person name="Veneault-Fourrey C."/>
            <person name="Henrissat B."/>
            <person name="Grigoriev I."/>
            <person name="Martin F."/>
            <person name="Perotto S."/>
        </authorList>
    </citation>
    <scope>NUCLEOTIDE SEQUENCE [LARGE SCALE GENOMIC DNA]</scope>
    <source>
        <strain evidence="2 3">E</strain>
    </source>
</reference>
<accession>A0A2J6SG49</accession>
<organism evidence="2 3">
    <name type="scientific">Hyaloscypha bicolor E</name>
    <dbReference type="NCBI Taxonomy" id="1095630"/>
    <lineage>
        <taxon>Eukaryota</taxon>
        <taxon>Fungi</taxon>
        <taxon>Dikarya</taxon>
        <taxon>Ascomycota</taxon>
        <taxon>Pezizomycotina</taxon>
        <taxon>Leotiomycetes</taxon>
        <taxon>Helotiales</taxon>
        <taxon>Hyaloscyphaceae</taxon>
        <taxon>Hyaloscypha</taxon>
        <taxon>Hyaloscypha bicolor</taxon>
    </lineage>
</organism>
<evidence type="ECO:0000259" key="1">
    <source>
        <dbReference type="Pfam" id="PF13358"/>
    </source>
</evidence>